<protein>
    <recommendedName>
        <fullName evidence="2">Neurotransmitter-gated ion-channel ligand-binding domain-containing protein</fullName>
    </recommendedName>
</protein>
<dbReference type="InterPro" id="IPR006202">
    <property type="entry name" value="Neur_chan_lig-bd"/>
</dbReference>
<evidence type="ECO:0000256" key="1">
    <source>
        <dbReference type="SAM" id="MobiDB-lite"/>
    </source>
</evidence>
<dbReference type="Proteomes" id="UP001487740">
    <property type="component" value="Unassembled WGS sequence"/>
</dbReference>
<keyword evidence="4" id="KW-1185">Reference proteome</keyword>
<organism evidence="3 4">
    <name type="scientific">Scylla paramamosain</name>
    <name type="common">Mud crab</name>
    <dbReference type="NCBI Taxonomy" id="85552"/>
    <lineage>
        <taxon>Eukaryota</taxon>
        <taxon>Metazoa</taxon>
        <taxon>Ecdysozoa</taxon>
        <taxon>Arthropoda</taxon>
        <taxon>Crustacea</taxon>
        <taxon>Multicrustacea</taxon>
        <taxon>Malacostraca</taxon>
        <taxon>Eumalacostraca</taxon>
        <taxon>Eucarida</taxon>
        <taxon>Decapoda</taxon>
        <taxon>Pleocyemata</taxon>
        <taxon>Brachyura</taxon>
        <taxon>Eubrachyura</taxon>
        <taxon>Portunoidea</taxon>
        <taxon>Portunidae</taxon>
        <taxon>Portuninae</taxon>
        <taxon>Scylla</taxon>
    </lineage>
</organism>
<dbReference type="InterPro" id="IPR036734">
    <property type="entry name" value="Neur_chan_lig-bd_sf"/>
</dbReference>
<feature type="region of interest" description="Disordered" evidence="1">
    <location>
        <begin position="1"/>
        <end position="91"/>
    </location>
</feature>
<feature type="domain" description="Neurotransmitter-gated ion-channel ligand-binding" evidence="2">
    <location>
        <begin position="110"/>
        <end position="164"/>
    </location>
</feature>
<feature type="compositionally biased region" description="Basic and acidic residues" evidence="1">
    <location>
        <begin position="38"/>
        <end position="50"/>
    </location>
</feature>
<dbReference type="EMBL" id="JARAKH010000049">
    <property type="protein sequence ID" value="KAK8376249.1"/>
    <property type="molecule type" value="Genomic_DNA"/>
</dbReference>
<dbReference type="SUPFAM" id="SSF63712">
    <property type="entry name" value="Nicotinic receptor ligand binding domain-like"/>
    <property type="match status" value="1"/>
</dbReference>
<reference evidence="3 4" key="1">
    <citation type="submission" date="2023-03" db="EMBL/GenBank/DDBJ databases">
        <title>High-quality genome of Scylla paramamosain provides insights in environmental adaptation.</title>
        <authorList>
            <person name="Zhang L."/>
        </authorList>
    </citation>
    <scope>NUCLEOTIDE SEQUENCE [LARGE SCALE GENOMIC DNA]</scope>
    <source>
        <strain evidence="3">LZ_2023a</strain>
        <tissue evidence="3">Muscle</tissue>
    </source>
</reference>
<dbReference type="Gene3D" id="2.70.170.10">
    <property type="entry name" value="Neurotransmitter-gated ion-channel ligand-binding domain"/>
    <property type="match status" value="1"/>
</dbReference>
<dbReference type="AlphaFoldDB" id="A0AAW0SLF0"/>
<dbReference type="GO" id="GO:0005230">
    <property type="term" value="F:extracellular ligand-gated monoatomic ion channel activity"/>
    <property type="evidence" value="ECO:0007669"/>
    <property type="project" value="InterPro"/>
</dbReference>
<sequence length="204" mass="23459">MQAGKDVPVRPELQSRSLTRANTHPRHRLGNRDPCLAPRKEESRSHRTDSSRWFPSKLEPRGNDVKSSSQEFNYTEERRGTEAAGRTDGLGEVGERRRWRGGEGLCSEDEERLVRDLFRGYNKLIRPVENMTNNVDVAFGLAFIQLINVNEKNQIMKSNVWLRLMTDFRPPSPLRQYVYPVSMISSDLSCSSRAARYPPIKINV</sequence>
<gene>
    <name evidence="3" type="ORF">O3P69_008746</name>
</gene>
<comment type="caution">
    <text evidence="3">The sequence shown here is derived from an EMBL/GenBank/DDBJ whole genome shotgun (WGS) entry which is preliminary data.</text>
</comment>
<dbReference type="GO" id="GO:0016020">
    <property type="term" value="C:membrane"/>
    <property type="evidence" value="ECO:0007669"/>
    <property type="project" value="InterPro"/>
</dbReference>
<evidence type="ECO:0000313" key="4">
    <source>
        <dbReference type="Proteomes" id="UP001487740"/>
    </source>
</evidence>
<evidence type="ECO:0000259" key="2">
    <source>
        <dbReference type="Pfam" id="PF02931"/>
    </source>
</evidence>
<evidence type="ECO:0000313" key="3">
    <source>
        <dbReference type="EMBL" id="KAK8376249.1"/>
    </source>
</evidence>
<name>A0AAW0SLF0_SCYPA</name>
<dbReference type="Pfam" id="PF02931">
    <property type="entry name" value="Neur_chan_LBD"/>
    <property type="match status" value="1"/>
</dbReference>
<accession>A0AAW0SLF0</accession>
<proteinExistence type="predicted"/>